<name>A0ABT0P9C2_9HYPH</name>
<dbReference type="Gene3D" id="3.20.20.140">
    <property type="entry name" value="Metal-dependent hydrolases"/>
    <property type="match status" value="1"/>
</dbReference>
<gene>
    <name evidence="3" type="ORF">M4Z11_05525</name>
</gene>
<dbReference type="RefSeq" id="WP_249677347.1">
    <property type="nucleotide sequence ID" value="NZ_JAMCOF010000009.1"/>
</dbReference>
<keyword evidence="3" id="KW-0378">Hydrolase</keyword>
<feature type="domain" description="Dihydroorotase catalytic" evidence="2">
    <location>
        <begin position="56"/>
        <end position="241"/>
    </location>
</feature>
<evidence type="ECO:0000259" key="2">
    <source>
        <dbReference type="Pfam" id="PF12890"/>
    </source>
</evidence>
<dbReference type="Gene3D" id="2.30.40.10">
    <property type="entry name" value="Urease, subunit C, domain 1"/>
    <property type="match status" value="1"/>
</dbReference>
<evidence type="ECO:0000313" key="4">
    <source>
        <dbReference type="Proteomes" id="UP001523003"/>
    </source>
</evidence>
<dbReference type="Proteomes" id="UP001523003">
    <property type="component" value="Unassembled WGS sequence"/>
</dbReference>
<sequence length="437" mass="47559">MTRPIVFQNARIVDPSRAIDEIGTVIIENGLIVTAGKEALNQGVPEGAEIIDAQDKAILPGLIDAQVFIGEPGAEHPETIASASQSAAAGGITSFFMMPDTQTIIDNVALIKFITCTAHETSLVNIYPVAAITQGLKGQEITEFGLLKNAGAIAFSEGKKTLQNSAIMRRAMIYARDFDITLIHETQDYDLSDQGVMNEGLLASWLGFSGIPREAEVIPLERDLRLAVLTQTRYHAAQISTAMSADAVRLAKQHSEKISVGVSINHLSLNENDIGEYRTSFRLMPPLRAEEDRIAMMNAIKDGTIDIIASSHNPQGVDAKRLPFQEAATGAIGMETLLSAALRLYHNKTVPLLRLVELLSTAPAKLFGLNAGTLMKDAPADLILVDLDEPWILSLEMLLSRSKNTPFENARFQGRVLQTFVKGQSVFKINQQSKRDS</sequence>
<dbReference type="InterPro" id="IPR050138">
    <property type="entry name" value="DHOase/Allantoinase_Hydrolase"/>
</dbReference>
<evidence type="ECO:0000313" key="3">
    <source>
        <dbReference type="EMBL" id="MCL6230056.1"/>
    </source>
</evidence>
<dbReference type="SUPFAM" id="SSF51556">
    <property type="entry name" value="Metallo-dependent hydrolases"/>
    <property type="match status" value="1"/>
</dbReference>
<dbReference type="Pfam" id="PF12890">
    <property type="entry name" value="DHOase"/>
    <property type="match status" value="1"/>
</dbReference>
<dbReference type="SUPFAM" id="SSF51338">
    <property type="entry name" value="Composite domain of metallo-dependent hydrolases"/>
    <property type="match status" value="1"/>
</dbReference>
<dbReference type="GO" id="GO:0004151">
    <property type="term" value="F:dihydroorotase activity"/>
    <property type="evidence" value="ECO:0007669"/>
    <property type="project" value="UniProtKB-EC"/>
</dbReference>
<proteinExistence type="predicted"/>
<dbReference type="EMBL" id="JAMCOF010000009">
    <property type="protein sequence ID" value="MCL6230056.1"/>
    <property type="molecule type" value="Genomic_DNA"/>
</dbReference>
<keyword evidence="1" id="KW-0665">Pyrimidine biosynthesis</keyword>
<dbReference type="PANTHER" id="PTHR43668:SF2">
    <property type="entry name" value="ALLANTOINASE"/>
    <property type="match status" value="1"/>
</dbReference>
<reference evidence="3 4" key="1">
    <citation type="submission" date="2022-05" db="EMBL/GenBank/DDBJ databases">
        <title>Description of the Bartonella bilalgolemii sp. nov. Isolated from Apodemus uralensis (Pallas 1811).</title>
        <authorList>
            <person name="Zgheib R."/>
            <person name="Celebi B."/>
        </authorList>
    </citation>
    <scope>NUCLEOTIDE SEQUENCE [LARGE SCALE GENOMIC DNA]</scope>
    <source>
        <strain evidence="3 4">G70</strain>
    </source>
</reference>
<dbReference type="InterPro" id="IPR032466">
    <property type="entry name" value="Metal_Hydrolase"/>
</dbReference>
<accession>A0ABT0P9C2</accession>
<organism evidence="3 4">
    <name type="scientific">Bartonella bilalgolemii</name>
    <dbReference type="NCBI Taxonomy" id="2942911"/>
    <lineage>
        <taxon>Bacteria</taxon>
        <taxon>Pseudomonadati</taxon>
        <taxon>Pseudomonadota</taxon>
        <taxon>Alphaproteobacteria</taxon>
        <taxon>Hyphomicrobiales</taxon>
        <taxon>Bartonellaceae</taxon>
        <taxon>Bartonella</taxon>
    </lineage>
</organism>
<evidence type="ECO:0000256" key="1">
    <source>
        <dbReference type="ARBA" id="ARBA00022975"/>
    </source>
</evidence>
<dbReference type="NCBIfam" id="TIGR00857">
    <property type="entry name" value="pyrC_multi"/>
    <property type="match status" value="1"/>
</dbReference>
<dbReference type="EC" id="3.5.2.3" evidence="3"/>
<dbReference type="InterPro" id="IPR004722">
    <property type="entry name" value="DHOase"/>
</dbReference>
<comment type="caution">
    <text evidence="3">The sequence shown here is derived from an EMBL/GenBank/DDBJ whole genome shotgun (WGS) entry which is preliminary data.</text>
</comment>
<dbReference type="InterPro" id="IPR011059">
    <property type="entry name" value="Metal-dep_hydrolase_composite"/>
</dbReference>
<dbReference type="InterPro" id="IPR024403">
    <property type="entry name" value="DHOase_cat"/>
</dbReference>
<keyword evidence="4" id="KW-1185">Reference proteome</keyword>
<dbReference type="NCBIfam" id="NF006558">
    <property type="entry name" value="PRK09059.1"/>
    <property type="match status" value="1"/>
</dbReference>
<dbReference type="CDD" id="cd01317">
    <property type="entry name" value="DHOase_IIa"/>
    <property type="match status" value="1"/>
</dbReference>
<protein>
    <submittedName>
        <fullName evidence="3">Dihydroorotase</fullName>
        <ecNumber evidence="3">3.5.2.3</ecNumber>
    </submittedName>
</protein>
<dbReference type="PANTHER" id="PTHR43668">
    <property type="entry name" value="ALLANTOINASE"/>
    <property type="match status" value="1"/>
</dbReference>